<dbReference type="EMBL" id="AM263198">
    <property type="protein sequence ID" value="CAK22168.1"/>
    <property type="molecule type" value="Genomic_DNA"/>
</dbReference>
<dbReference type="Proteomes" id="UP000000779">
    <property type="component" value="Chromosome"/>
</dbReference>
<reference evidence="1 2" key="1">
    <citation type="journal article" date="2006" name="J. Bacteriol.">
        <title>Whole-genome sequence of Listeria welshimeri reveals common steps in genome reduction with Listeria innocua as compared to Listeria monocytogenes.</title>
        <authorList>
            <person name="Hain T."/>
            <person name="Steinweg C."/>
            <person name="Kuenne C.T."/>
            <person name="Billion A."/>
            <person name="Ghai R."/>
            <person name="Chatterjee S.S."/>
            <person name="Domann E."/>
            <person name="Kaerst U."/>
            <person name="Goesmann A."/>
            <person name="Bekel T."/>
            <person name="Bartels D."/>
            <person name="Kaiser O."/>
            <person name="Meyer F."/>
            <person name="Puehler A."/>
            <person name="Weisshaar B."/>
            <person name="Wehland J."/>
            <person name="Liang C."/>
            <person name="Dandekar T."/>
            <person name="Lampidis R."/>
            <person name="Kreft J."/>
            <person name="Goebel W."/>
            <person name="Chakraborty T."/>
        </authorList>
    </citation>
    <scope>NUCLEOTIDE SEQUENCE [LARGE SCALE GENOMIC DNA]</scope>
    <source>
        <strain evidence="2">ATCC 35897 / DSM 20650 / CIP 8149 / NCTC 11857 / SLCC 5334 / V8</strain>
    </source>
</reference>
<dbReference type="AlphaFoldDB" id="A0AMD6"/>
<accession>A0AMD6</accession>
<sequence>MKKQKLQILDKVTKRSILPYIKLLKSKKVTNLHLKERIIYDK</sequence>
<organism evidence="1 2">
    <name type="scientific">Listeria welshimeri serovar 6b (strain ATCC 35897 / DSM 20650 / CCUG 15529 / CIP 8149 / NCTC 11857 / SLCC 5334 / V8)</name>
    <dbReference type="NCBI Taxonomy" id="386043"/>
    <lineage>
        <taxon>Bacteria</taxon>
        <taxon>Bacillati</taxon>
        <taxon>Bacillota</taxon>
        <taxon>Bacilli</taxon>
        <taxon>Bacillales</taxon>
        <taxon>Listeriaceae</taxon>
        <taxon>Listeria</taxon>
    </lineage>
</organism>
<dbReference type="KEGG" id="lwe:lwe2750"/>
<evidence type="ECO:0000313" key="1">
    <source>
        <dbReference type="EMBL" id="CAK22168.1"/>
    </source>
</evidence>
<protein>
    <submittedName>
        <fullName evidence="1">Uncharacterized protein</fullName>
    </submittedName>
</protein>
<dbReference type="HOGENOM" id="CLU_3253642_0_0_9"/>
<evidence type="ECO:0000313" key="2">
    <source>
        <dbReference type="Proteomes" id="UP000000779"/>
    </source>
</evidence>
<name>A0AMD6_LISW6</name>
<gene>
    <name evidence="1" type="ordered locus">lwe2750</name>
</gene>
<proteinExistence type="predicted"/>
<dbReference type="STRING" id="386043.lwe2750"/>